<organism evidence="1 2">
    <name type="scientific">Parasponia andersonii</name>
    <name type="common">Sponia andersonii</name>
    <dbReference type="NCBI Taxonomy" id="3476"/>
    <lineage>
        <taxon>Eukaryota</taxon>
        <taxon>Viridiplantae</taxon>
        <taxon>Streptophyta</taxon>
        <taxon>Embryophyta</taxon>
        <taxon>Tracheophyta</taxon>
        <taxon>Spermatophyta</taxon>
        <taxon>Magnoliopsida</taxon>
        <taxon>eudicotyledons</taxon>
        <taxon>Gunneridae</taxon>
        <taxon>Pentapetalae</taxon>
        <taxon>rosids</taxon>
        <taxon>fabids</taxon>
        <taxon>Rosales</taxon>
        <taxon>Cannabaceae</taxon>
        <taxon>Parasponia</taxon>
    </lineage>
</organism>
<keyword evidence="2" id="KW-1185">Reference proteome</keyword>
<dbReference type="Proteomes" id="UP000237105">
    <property type="component" value="Unassembled WGS sequence"/>
</dbReference>
<comment type="caution">
    <text evidence="1">The sequence shown here is derived from an EMBL/GenBank/DDBJ whole genome shotgun (WGS) entry which is preliminary data.</text>
</comment>
<accession>A0A2P5D4R7</accession>
<protein>
    <submittedName>
        <fullName evidence="1">Uncharacterized protein</fullName>
    </submittedName>
</protein>
<reference evidence="2" key="1">
    <citation type="submission" date="2016-06" db="EMBL/GenBank/DDBJ databases">
        <title>Parallel loss of symbiosis genes in relatives of nitrogen-fixing non-legume Parasponia.</title>
        <authorList>
            <person name="Van Velzen R."/>
            <person name="Holmer R."/>
            <person name="Bu F."/>
            <person name="Rutten L."/>
            <person name="Van Zeijl A."/>
            <person name="Liu W."/>
            <person name="Santuari L."/>
            <person name="Cao Q."/>
            <person name="Sharma T."/>
            <person name="Shen D."/>
            <person name="Roswanjaya Y."/>
            <person name="Wardhani T."/>
            <person name="Kalhor M.S."/>
            <person name="Jansen J."/>
            <person name="Van den Hoogen J."/>
            <person name="Gungor B."/>
            <person name="Hartog M."/>
            <person name="Hontelez J."/>
            <person name="Verver J."/>
            <person name="Yang W.-C."/>
            <person name="Schijlen E."/>
            <person name="Repin R."/>
            <person name="Schilthuizen M."/>
            <person name="Schranz E."/>
            <person name="Heidstra R."/>
            <person name="Miyata K."/>
            <person name="Fedorova E."/>
            <person name="Kohlen W."/>
            <person name="Bisseling T."/>
            <person name="Smit S."/>
            <person name="Geurts R."/>
        </authorList>
    </citation>
    <scope>NUCLEOTIDE SEQUENCE [LARGE SCALE GENOMIC DNA]</scope>
    <source>
        <strain evidence="2">cv. WU1-14</strain>
    </source>
</reference>
<dbReference type="EMBL" id="JXTB01000064">
    <property type="protein sequence ID" value="PON68303.1"/>
    <property type="molecule type" value="Genomic_DNA"/>
</dbReference>
<evidence type="ECO:0000313" key="1">
    <source>
        <dbReference type="EMBL" id="PON68303.1"/>
    </source>
</evidence>
<dbReference type="AlphaFoldDB" id="A0A2P5D4R7"/>
<evidence type="ECO:0000313" key="2">
    <source>
        <dbReference type="Proteomes" id="UP000237105"/>
    </source>
</evidence>
<proteinExistence type="predicted"/>
<gene>
    <name evidence="1" type="ORF">PanWU01x14_096230</name>
</gene>
<name>A0A2P5D4R7_PARAD</name>
<sequence length="60" mass="6673">MSSPLLSATLRLLTSVVHTKVLFIPRRKSSFSLLLVWSKEPLLEVSKMAAEPAIVILIKI</sequence>